<dbReference type="InParanoid" id="A0A7J8JW15"/>
<evidence type="ECO:0000256" key="1">
    <source>
        <dbReference type="SAM" id="MobiDB-lite"/>
    </source>
</evidence>
<gene>
    <name evidence="2" type="ORF">HJG59_008019</name>
</gene>
<protein>
    <submittedName>
        <fullName evidence="2">Uncharacterized protein</fullName>
    </submittedName>
</protein>
<evidence type="ECO:0000313" key="2">
    <source>
        <dbReference type="EMBL" id="KAF6501023.1"/>
    </source>
</evidence>
<evidence type="ECO:0000313" key="3">
    <source>
        <dbReference type="Proteomes" id="UP000550707"/>
    </source>
</evidence>
<dbReference type="EMBL" id="JACASF010000001">
    <property type="protein sequence ID" value="KAF6501023.1"/>
    <property type="molecule type" value="Genomic_DNA"/>
</dbReference>
<dbReference type="Proteomes" id="UP000550707">
    <property type="component" value="Unassembled WGS sequence"/>
</dbReference>
<accession>A0A7J8JW15</accession>
<comment type="caution">
    <text evidence="2">The sequence shown here is derived from an EMBL/GenBank/DDBJ whole genome shotgun (WGS) entry which is preliminary data.</text>
</comment>
<name>A0A7J8JW15_MOLMO</name>
<keyword evidence="3" id="KW-1185">Reference proteome</keyword>
<feature type="region of interest" description="Disordered" evidence="1">
    <location>
        <begin position="1"/>
        <end position="47"/>
    </location>
</feature>
<proteinExistence type="predicted"/>
<reference evidence="2 3" key="1">
    <citation type="journal article" date="2020" name="Nature">
        <title>Six reference-quality genomes reveal evolution of bat adaptations.</title>
        <authorList>
            <person name="Jebb D."/>
            <person name="Huang Z."/>
            <person name="Pippel M."/>
            <person name="Hughes G.M."/>
            <person name="Lavrichenko K."/>
            <person name="Devanna P."/>
            <person name="Winkler S."/>
            <person name="Jermiin L.S."/>
            <person name="Skirmuntt E.C."/>
            <person name="Katzourakis A."/>
            <person name="Burkitt-Gray L."/>
            <person name="Ray D.A."/>
            <person name="Sullivan K.A.M."/>
            <person name="Roscito J.G."/>
            <person name="Kirilenko B.M."/>
            <person name="Davalos L.M."/>
            <person name="Corthals A.P."/>
            <person name="Power M.L."/>
            <person name="Jones G."/>
            <person name="Ransome R.D."/>
            <person name="Dechmann D.K.N."/>
            <person name="Locatelli A.G."/>
            <person name="Puechmaille S.J."/>
            <person name="Fedrigo O."/>
            <person name="Jarvis E.D."/>
            <person name="Hiller M."/>
            <person name="Vernes S.C."/>
            <person name="Myers E.W."/>
            <person name="Teeling E.C."/>
        </authorList>
    </citation>
    <scope>NUCLEOTIDE SEQUENCE [LARGE SCALE GENOMIC DNA]</scope>
    <source>
        <strain evidence="2">MMolMol1</strain>
        <tissue evidence="2">Muscle</tissue>
    </source>
</reference>
<dbReference type="AlphaFoldDB" id="A0A7J8JW15"/>
<organism evidence="2 3">
    <name type="scientific">Molossus molossus</name>
    <name type="common">Pallas' mastiff bat</name>
    <name type="synonym">Vespertilio molossus</name>
    <dbReference type="NCBI Taxonomy" id="27622"/>
    <lineage>
        <taxon>Eukaryota</taxon>
        <taxon>Metazoa</taxon>
        <taxon>Chordata</taxon>
        <taxon>Craniata</taxon>
        <taxon>Vertebrata</taxon>
        <taxon>Euteleostomi</taxon>
        <taxon>Mammalia</taxon>
        <taxon>Eutheria</taxon>
        <taxon>Laurasiatheria</taxon>
        <taxon>Chiroptera</taxon>
        <taxon>Yangochiroptera</taxon>
        <taxon>Molossidae</taxon>
        <taxon>Molossus</taxon>
    </lineage>
</organism>
<sequence>MVQRDHLSAPSPSPRGPMGQGLGKWAQGPPSSCPLLKQQAPQCPRNPELHSQNIAELAPGLLCPVPPCHSPLHASVFWPGPPVGGRQGKGKVTSTEGQRIRAVCLGRQSASSVNVQSRPQLSN</sequence>